<dbReference type="AlphaFoldDB" id="A0A6B3BGK9"/>
<comment type="caution">
    <text evidence="3">The sequence shown here is derived from an EMBL/GenBank/DDBJ whole genome shotgun (WGS) entry which is preliminary data.</text>
</comment>
<feature type="transmembrane region" description="Helical" evidence="2">
    <location>
        <begin position="26"/>
        <end position="50"/>
    </location>
</feature>
<protein>
    <submittedName>
        <fullName evidence="3">Uncharacterized protein</fullName>
    </submittedName>
</protein>
<evidence type="ECO:0000256" key="1">
    <source>
        <dbReference type="SAM" id="MobiDB-lite"/>
    </source>
</evidence>
<accession>A0A6B3BGK9</accession>
<keyword evidence="2" id="KW-0812">Transmembrane</keyword>
<sequence>MTTSLADGRLACGCGEDQIPWMLAKFGFLGMTGLVLGCLVVMILAGWMLASGVSLVTWWRHPPVKAEETSGGSLDGFTWRSEEPPEDDNPPPSRGVSL</sequence>
<feature type="region of interest" description="Disordered" evidence="1">
    <location>
        <begin position="66"/>
        <end position="98"/>
    </location>
</feature>
<keyword evidence="2" id="KW-0472">Membrane</keyword>
<dbReference type="EMBL" id="JAAGLU010000005">
    <property type="protein sequence ID" value="NEC85617.1"/>
    <property type="molecule type" value="Genomic_DNA"/>
</dbReference>
<organism evidence="3">
    <name type="scientific">Streptomyces sp. SID12501</name>
    <dbReference type="NCBI Taxonomy" id="2706042"/>
    <lineage>
        <taxon>Bacteria</taxon>
        <taxon>Bacillati</taxon>
        <taxon>Actinomycetota</taxon>
        <taxon>Actinomycetes</taxon>
        <taxon>Kitasatosporales</taxon>
        <taxon>Streptomycetaceae</taxon>
        <taxon>Streptomyces</taxon>
    </lineage>
</organism>
<keyword evidence="2" id="KW-1133">Transmembrane helix</keyword>
<reference evidence="3" key="1">
    <citation type="submission" date="2020-01" db="EMBL/GenBank/DDBJ databases">
        <title>Insect and environment-associated Actinomycetes.</title>
        <authorList>
            <person name="Currrie C."/>
            <person name="Chevrette M."/>
            <person name="Carlson C."/>
            <person name="Stubbendieck R."/>
            <person name="Wendt-Pienkowski E."/>
        </authorList>
    </citation>
    <scope>NUCLEOTIDE SEQUENCE</scope>
    <source>
        <strain evidence="3">SID12501</strain>
    </source>
</reference>
<proteinExistence type="predicted"/>
<evidence type="ECO:0000313" key="3">
    <source>
        <dbReference type="EMBL" id="NEC85617.1"/>
    </source>
</evidence>
<gene>
    <name evidence="3" type="ORF">G3I71_07190</name>
</gene>
<name>A0A6B3BGK9_9ACTN</name>
<evidence type="ECO:0000256" key="2">
    <source>
        <dbReference type="SAM" id="Phobius"/>
    </source>
</evidence>
<dbReference type="RefSeq" id="WP_164312999.1">
    <property type="nucleotide sequence ID" value="NZ_JAAGLU010000005.1"/>
</dbReference>